<accession>A0A7Z0D1L6</accession>
<protein>
    <submittedName>
        <fullName evidence="7">DNA invertase Pin-like site-specific DNA recombinase</fullName>
    </submittedName>
</protein>
<evidence type="ECO:0000256" key="5">
    <source>
        <dbReference type="PIRSR" id="PIRSR606118-50"/>
    </source>
</evidence>
<evidence type="ECO:0000256" key="2">
    <source>
        <dbReference type="ARBA" id="ARBA00022908"/>
    </source>
</evidence>
<dbReference type="InterPro" id="IPR050639">
    <property type="entry name" value="SSR_resolvase"/>
</dbReference>
<keyword evidence="4" id="KW-0233">DNA recombination</keyword>
<comment type="caution">
    <text evidence="7">The sequence shown here is derived from an EMBL/GenBank/DDBJ whole genome shotgun (WGS) entry which is preliminary data.</text>
</comment>
<keyword evidence="2" id="KW-0229">DNA integration</keyword>
<evidence type="ECO:0000259" key="6">
    <source>
        <dbReference type="PROSITE" id="PS51736"/>
    </source>
</evidence>
<evidence type="ECO:0000313" key="7">
    <source>
        <dbReference type="EMBL" id="NYI66295.1"/>
    </source>
</evidence>
<dbReference type="GO" id="GO:0003677">
    <property type="term" value="F:DNA binding"/>
    <property type="evidence" value="ECO:0007669"/>
    <property type="project" value="UniProtKB-KW"/>
</dbReference>
<dbReference type="PANTHER" id="PTHR30461">
    <property type="entry name" value="DNA-INVERTASE FROM LAMBDOID PROPHAGE"/>
    <property type="match status" value="1"/>
</dbReference>
<dbReference type="Pfam" id="PF00239">
    <property type="entry name" value="Resolvase"/>
    <property type="match status" value="1"/>
</dbReference>
<dbReference type="PANTHER" id="PTHR30461:SF2">
    <property type="entry name" value="SERINE RECOMBINASE PINE-RELATED"/>
    <property type="match status" value="1"/>
</dbReference>
<dbReference type="InterPro" id="IPR006119">
    <property type="entry name" value="Resolv_N"/>
</dbReference>
<gene>
    <name evidence="7" type="ORF">BJY26_000601</name>
</gene>
<dbReference type="EMBL" id="JACBZP010000001">
    <property type="protein sequence ID" value="NYI66295.1"/>
    <property type="molecule type" value="Genomic_DNA"/>
</dbReference>
<comment type="similarity">
    <text evidence="1">Belongs to the site-specific recombinase resolvase family.</text>
</comment>
<reference evidence="7 8" key="1">
    <citation type="submission" date="2020-07" db="EMBL/GenBank/DDBJ databases">
        <title>Sequencing the genomes of 1000 actinobacteria strains.</title>
        <authorList>
            <person name="Klenk H.-P."/>
        </authorList>
    </citation>
    <scope>NUCLEOTIDE SEQUENCE [LARGE SCALE GENOMIC DNA]</scope>
    <source>
        <strain evidence="7 8">DSM 26341</strain>
    </source>
</reference>
<dbReference type="SMART" id="SM00857">
    <property type="entry name" value="Resolvase"/>
    <property type="match status" value="1"/>
</dbReference>
<dbReference type="AlphaFoldDB" id="A0A7Z0D1L6"/>
<organism evidence="7 8">
    <name type="scientific">Spelaeicoccus albus</name>
    <dbReference type="NCBI Taxonomy" id="1280376"/>
    <lineage>
        <taxon>Bacteria</taxon>
        <taxon>Bacillati</taxon>
        <taxon>Actinomycetota</taxon>
        <taxon>Actinomycetes</taxon>
        <taxon>Micrococcales</taxon>
        <taxon>Brevibacteriaceae</taxon>
        <taxon>Spelaeicoccus</taxon>
    </lineage>
</organism>
<dbReference type="SUPFAM" id="SSF53041">
    <property type="entry name" value="Resolvase-like"/>
    <property type="match status" value="1"/>
</dbReference>
<dbReference type="Gene3D" id="3.40.50.1390">
    <property type="entry name" value="Resolvase, N-terminal catalytic domain"/>
    <property type="match status" value="1"/>
</dbReference>
<feature type="domain" description="Resolvase/invertase-type recombinase catalytic" evidence="6">
    <location>
        <begin position="6"/>
        <end position="146"/>
    </location>
</feature>
<dbReference type="Proteomes" id="UP000539111">
    <property type="component" value="Unassembled WGS sequence"/>
</dbReference>
<dbReference type="PROSITE" id="PS51736">
    <property type="entry name" value="RECOMBINASES_3"/>
    <property type="match status" value="1"/>
</dbReference>
<sequence length="212" mass="23113">MEDHRMLVGYARVSKADGSQTTDLQRDALFTAGVGAERLYEDQASGKKDDRPHLAACLKALRAGDTLIVWKLDRLGRDLRHLVNTVHDLTERGIGLRVLTGQGAAIDTTTASGKLVFGIFAALAEFERELISERTVAGLTSARARGRKGGRPYKMTPAKVRLAVASMGQLDTKVGGLCKELGITRQTLYRHVSPSGELREDGRKVLKQSKSK</sequence>
<proteinExistence type="inferred from homology"/>
<keyword evidence="3" id="KW-0238">DNA-binding</keyword>
<dbReference type="CDD" id="cd03768">
    <property type="entry name" value="SR_ResInv"/>
    <property type="match status" value="1"/>
</dbReference>
<dbReference type="GO" id="GO:0000150">
    <property type="term" value="F:DNA strand exchange activity"/>
    <property type="evidence" value="ECO:0007669"/>
    <property type="project" value="InterPro"/>
</dbReference>
<evidence type="ECO:0000256" key="1">
    <source>
        <dbReference type="ARBA" id="ARBA00009913"/>
    </source>
</evidence>
<dbReference type="InterPro" id="IPR006118">
    <property type="entry name" value="Recombinase_CS"/>
</dbReference>
<dbReference type="GO" id="GO:0015074">
    <property type="term" value="P:DNA integration"/>
    <property type="evidence" value="ECO:0007669"/>
    <property type="project" value="UniProtKB-KW"/>
</dbReference>
<keyword evidence="8" id="KW-1185">Reference proteome</keyword>
<evidence type="ECO:0000256" key="3">
    <source>
        <dbReference type="ARBA" id="ARBA00023125"/>
    </source>
</evidence>
<name>A0A7Z0D1L6_9MICO</name>
<dbReference type="InterPro" id="IPR036162">
    <property type="entry name" value="Resolvase-like_N_sf"/>
</dbReference>
<feature type="active site" description="O-(5'-phospho-DNA)-serine intermediate" evidence="5">
    <location>
        <position position="14"/>
    </location>
</feature>
<evidence type="ECO:0000313" key="8">
    <source>
        <dbReference type="Proteomes" id="UP000539111"/>
    </source>
</evidence>
<evidence type="ECO:0000256" key="4">
    <source>
        <dbReference type="ARBA" id="ARBA00023172"/>
    </source>
</evidence>
<dbReference type="PROSITE" id="PS00398">
    <property type="entry name" value="RECOMBINASES_2"/>
    <property type="match status" value="1"/>
</dbReference>
<dbReference type="FunFam" id="3.40.50.1390:FF:000001">
    <property type="entry name" value="DNA recombinase"/>
    <property type="match status" value="1"/>
</dbReference>